<keyword evidence="3" id="KW-1185">Reference proteome</keyword>
<accession>A0A7R9QVE7</accession>
<dbReference type="EMBL" id="OC933355">
    <property type="protein sequence ID" value="CAD7659865.1"/>
    <property type="molecule type" value="Genomic_DNA"/>
</dbReference>
<dbReference type="EMBL" id="CAJPVJ010018530">
    <property type="protein sequence ID" value="CAG2177003.1"/>
    <property type="molecule type" value="Genomic_DNA"/>
</dbReference>
<protein>
    <submittedName>
        <fullName evidence="2">Uncharacterized protein</fullName>
    </submittedName>
</protein>
<dbReference type="AlphaFoldDB" id="A0A7R9QVE7"/>
<sequence length="98" mass="10909">MASLSDKLTRACCKRFLDRAASIPEKERDHQTQCETFKNLRNCVEHIAEADCVRGGTSGQPIAQNPRPDAHSRDCPGRPSDGYGSHSWLWAGCCYWVG</sequence>
<name>A0A7R9QVE7_9ACAR</name>
<organism evidence="2">
    <name type="scientific">Oppiella nova</name>
    <dbReference type="NCBI Taxonomy" id="334625"/>
    <lineage>
        <taxon>Eukaryota</taxon>
        <taxon>Metazoa</taxon>
        <taxon>Ecdysozoa</taxon>
        <taxon>Arthropoda</taxon>
        <taxon>Chelicerata</taxon>
        <taxon>Arachnida</taxon>
        <taxon>Acari</taxon>
        <taxon>Acariformes</taxon>
        <taxon>Sarcoptiformes</taxon>
        <taxon>Oribatida</taxon>
        <taxon>Brachypylina</taxon>
        <taxon>Oppioidea</taxon>
        <taxon>Oppiidae</taxon>
        <taxon>Oppiella</taxon>
    </lineage>
</organism>
<reference evidence="2" key="1">
    <citation type="submission" date="2020-11" db="EMBL/GenBank/DDBJ databases">
        <authorList>
            <person name="Tran Van P."/>
        </authorList>
    </citation>
    <scope>NUCLEOTIDE SEQUENCE</scope>
</reference>
<evidence type="ECO:0000313" key="3">
    <source>
        <dbReference type="Proteomes" id="UP000728032"/>
    </source>
</evidence>
<proteinExistence type="predicted"/>
<dbReference type="Proteomes" id="UP000728032">
    <property type="component" value="Unassembled WGS sequence"/>
</dbReference>
<evidence type="ECO:0000256" key="1">
    <source>
        <dbReference type="SAM" id="MobiDB-lite"/>
    </source>
</evidence>
<gene>
    <name evidence="2" type="ORF">ONB1V03_LOCUS16436</name>
</gene>
<feature type="region of interest" description="Disordered" evidence="1">
    <location>
        <begin position="54"/>
        <end position="81"/>
    </location>
</feature>
<evidence type="ECO:0000313" key="2">
    <source>
        <dbReference type="EMBL" id="CAD7659865.1"/>
    </source>
</evidence>